<dbReference type="GO" id="GO:0000793">
    <property type="term" value="C:condensed chromosome"/>
    <property type="evidence" value="ECO:0007669"/>
    <property type="project" value="TreeGrafter"/>
</dbReference>
<organism evidence="2 3">
    <name type="scientific">Ditylenchus destructor</name>
    <dbReference type="NCBI Taxonomy" id="166010"/>
    <lineage>
        <taxon>Eukaryota</taxon>
        <taxon>Metazoa</taxon>
        <taxon>Ecdysozoa</taxon>
        <taxon>Nematoda</taxon>
        <taxon>Chromadorea</taxon>
        <taxon>Rhabditida</taxon>
        <taxon>Tylenchina</taxon>
        <taxon>Tylenchomorpha</taxon>
        <taxon>Sphaerularioidea</taxon>
        <taxon>Anguinidae</taxon>
        <taxon>Anguininae</taxon>
        <taxon>Ditylenchus</taxon>
    </lineage>
</organism>
<dbReference type="InterPro" id="IPR052709">
    <property type="entry name" value="Transposase-MT_Hybrid"/>
</dbReference>
<feature type="domain" description="Mos1 transposase HTH" evidence="1">
    <location>
        <begin position="16"/>
        <end position="53"/>
    </location>
</feature>
<dbReference type="GO" id="GO:0044774">
    <property type="term" value="P:mitotic DNA integrity checkpoint signaling"/>
    <property type="evidence" value="ECO:0007669"/>
    <property type="project" value="TreeGrafter"/>
</dbReference>
<evidence type="ECO:0000259" key="1">
    <source>
        <dbReference type="Pfam" id="PF17906"/>
    </source>
</evidence>
<gene>
    <name evidence="2" type="ORF">DdX_08343</name>
</gene>
<dbReference type="EMBL" id="JAKKPZ010000012">
    <property type="protein sequence ID" value="KAI1715064.1"/>
    <property type="molecule type" value="Genomic_DNA"/>
</dbReference>
<dbReference type="GO" id="GO:0046975">
    <property type="term" value="F:histone H3K36 methyltransferase activity"/>
    <property type="evidence" value="ECO:0007669"/>
    <property type="project" value="TreeGrafter"/>
</dbReference>
<dbReference type="GO" id="GO:0005634">
    <property type="term" value="C:nucleus"/>
    <property type="evidence" value="ECO:0007669"/>
    <property type="project" value="TreeGrafter"/>
</dbReference>
<dbReference type="AlphaFoldDB" id="A0AAD4N781"/>
<dbReference type="Gene3D" id="1.10.10.1450">
    <property type="match status" value="1"/>
</dbReference>
<dbReference type="GO" id="GO:0003690">
    <property type="term" value="F:double-stranded DNA binding"/>
    <property type="evidence" value="ECO:0007669"/>
    <property type="project" value="TreeGrafter"/>
</dbReference>
<dbReference type="GO" id="GO:0003697">
    <property type="term" value="F:single-stranded DNA binding"/>
    <property type="evidence" value="ECO:0007669"/>
    <property type="project" value="TreeGrafter"/>
</dbReference>
<evidence type="ECO:0000313" key="3">
    <source>
        <dbReference type="Proteomes" id="UP001201812"/>
    </source>
</evidence>
<dbReference type="GO" id="GO:0044547">
    <property type="term" value="F:DNA topoisomerase binding"/>
    <property type="evidence" value="ECO:0007669"/>
    <property type="project" value="TreeGrafter"/>
</dbReference>
<dbReference type="GO" id="GO:0035861">
    <property type="term" value="C:site of double-strand break"/>
    <property type="evidence" value="ECO:0007669"/>
    <property type="project" value="TreeGrafter"/>
</dbReference>
<sequence>MDPIKDQVHKDLHRLYKIGISAAEATRRITDFYGKVIVRERQVQNWFKMFKEGRKSAKRKRGSGRPVKTDRKALKNRFFRDREITTRELAADICSQSTACRWLKKLKRKWRKQREIPHELTQVSRSDRLSIIF</sequence>
<keyword evidence="3" id="KW-1185">Reference proteome</keyword>
<dbReference type="GO" id="GO:0006303">
    <property type="term" value="P:double-strand break repair via nonhomologous end joining"/>
    <property type="evidence" value="ECO:0007669"/>
    <property type="project" value="TreeGrafter"/>
</dbReference>
<dbReference type="GO" id="GO:0015074">
    <property type="term" value="P:DNA integration"/>
    <property type="evidence" value="ECO:0007669"/>
    <property type="project" value="TreeGrafter"/>
</dbReference>
<dbReference type="Pfam" id="PF17906">
    <property type="entry name" value="HTH_48"/>
    <property type="match status" value="1"/>
</dbReference>
<evidence type="ECO:0000313" key="2">
    <source>
        <dbReference type="EMBL" id="KAI1715064.1"/>
    </source>
</evidence>
<dbReference type="GO" id="GO:0031297">
    <property type="term" value="P:replication fork processing"/>
    <property type="evidence" value="ECO:0007669"/>
    <property type="project" value="TreeGrafter"/>
</dbReference>
<comment type="caution">
    <text evidence="2">The sequence shown here is derived from an EMBL/GenBank/DDBJ whole genome shotgun (WGS) entry which is preliminary data.</text>
</comment>
<dbReference type="GO" id="GO:0042800">
    <property type="term" value="F:histone H3K4 methyltransferase activity"/>
    <property type="evidence" value="ECO:0007669"/>
    <property type="project" value="TreeGrafter"/>
</dbReference>
<name>A0AAD4N781_9BILA</name>
<dbReference type="GO" id="GO:0000729">
    <property type="term" value="P:DNA double-strand break processing"/>
    <property type="evidence" value="ECO:0007669"/>
    <property type="project" value="TreeGrafter"/>
</dbReference>
<dbReference type="PANTHER" id="PTHR46060:SF2">
    <property type="entry name" value="HISTONE-LYSINE N-METHYLTRANSFERASE SETMAR"/>
    <property type="match status" value="1"/>
</dbReference>
<dbReference type="InterPro" id="IPR041426">
    <property type="entry name" value="Mos1_HTH"/>
</dbReference>
<dbReference type="Proteomes" id="UP001201812">
    <property type="component" value="Unassembled WGS sequence"/>
</dbReference>
<reference evidence="2" key="1">
    <citation type="submission" date="2022-01" db="EMBL/GenBank/DDBJ databases">
        <title>Genome Sequence Resource for Two Populations of Ditylenchus destructor, the Migratory Endoparasitic Phytonematode.</title>
        <authorList>
            <person name="Zhang H."/>
            <person name="Lin R."/>
            <person name="Xie B."/>
        </authorList>
    </citation>
    <scope>NUCLEOTIDE SEQUENCE</scope>
    <source>
        <strain evidence="2">BazhouSP</strain>
    </source>
</reference>
<proteinExistence type="predicted"/>
<accession>A0AAD4N781</accession>
<protein>
    <submittedName>
        <fullName evidence="2">Histone-lysine N-methyltransferase SETMAR</fullName>
    </submittedName>
</protein>
<dbReference type="PANTHER" id="PTHR46060">
    <property type="entry name" value="MARINER MOS1 TRANSPOSASE-LIKE PROTEIN"/>
    <property type="match status" value="1"/>
</dbReference>
<dbReference type="GO" id="GO:0000014">
    <property type="term" value="F:single-stranded DNA endodeoxyribonuclease activity"/>
    <property type="evidence" value="ECO:0007669"/>
    <property type="project" value="TreeGrafter"/>
</dbReference>